<keyword evidence="5" id="KW-0067">ATP-binding</keyword>
<feature type="domain" description="Aminoacyl-transfer RNA synthetases class-II family profile" evidence="10">
    <location>
        <begin position="38"/>
        <end position="318"/>
    </location>
</feature>
<dbReference type="GO" id="GO:0006433">
    <property type="term" value="P:prolyl-tRNA aminoacylation"/>
    <property type="evidence" value="ECO:0007669"/>
    <property type="project" value="InterPro"/>
</dbReference>
<dbReference type="Pfam" id="PF03129">
    <property type="entry name" value="HGTP_anticodon"/>
    <property type="match status" value="1"/>
</dbReference>
<comment type="caution">
    <text evidence="11">The sequence shown here is derived from an EMBL/GenBank/DDBJ whole genome shotgun (WGS) entry which is preliminary data.</text>
</comment>
<dbReference type="InterPro" id="IPR045864">
    <property type="entry name" value="aa-tRNA-synth_II/BPL/LPL"/>
</dbReference>
<evidence type="ECO:0000256" key="4">
    <source>
        <dbReference type="ARBA" id="ARBA00022741"/>
    </source>
</evidence>
<evidence type="ECO:0000256" key="5">
    <source>
        <dbReference type="ARBA" id="ARBA00022840"/>
    </source>
</evidence>
<dbReference type="CDD" id="cd00861">
    <property type="entry name" value="ProRS_anticodon_short"/>
    <property type="match status" value="1"/>
</dbReference>
<dbReference type="EC" id="6.1.1.15" evidence="1"/>
<organism evidence="11 12">
    <name type="scientific">Candidatus Taylorbacteria bacterium RIFCSPHIGHO2_02_FULL_43_32b</name>
    <dbReference type="NCBI Taxonomy" id="1802306"/>
    <lineage>
        <taxon>Bacteria</taxon>
        <taxon>Candidatus Tayloriibacteriota</taxon>
    </lineage>
</organism>
<dbReference type="Gene3D" id="3.40.50.800">
    <property type="entry name" value="Anticodon-binding domain"/>
    <property type="match status" value="1"/>
</dbReference>
<dbReference type="EMBL" id="MHRK01000035">
    <property type="protein sequence ID" value="OHA23393.1"/>
    <property type="molecule type" value="Genomic_DNA"/>
</dbReference>
<dbReference type="STRING" id="1802306.A3C72_03625"/>
<evidence type="ECO:0000256" key="8">
    <source>
        <dbReference type="ARBA" id="ARBA00029731"/>
    </source>
</evidence>
<dbReference type="Gene3D" id="3.30.930.10">
    <property type="entry name" value="Bira Bifunctional Protein, Domain 2"/>
    <property type="match status" value="1"/>
</dbReference>
<dbReference type="SUPFAM" id="SSF55681">
    <property type="entry name" value="Class II aaRS and biotin synthetases"/>
    <property type="match status" value="1"/>
</dbReference>
<dbReference type="InterPro" id="IPR044140">
    <property type="entry name" value="ProRS_anticodon_short"/>
</dbReference>
<evidence type="ECO:0000256" key="2">
    <source>
        <dbReference type="ARBA" id="ARBA00019110"/>
    </source>
</evidence>
<dbReference type="GO" id="GO:0004827">
    <property type="term" value="F:proline-tRNA ligase activity"/>
    <property type="evidence" value="ECO:0007669"/>
    <property type="project" value="UniProtKB-EC"/>
</dbReference>
<proteinExistence type="predicted"/>
<name>A0A1G2MHS2_9BACT</name>
<dbReference type="PRINTS" id="PR01046">
    <property type="entry name" value="TRNASYNTHPRO"/>
</dbReference>
<keyword evidence="7 11" id="KW-0030">Aminoacyl-tRNA synthetase</keyword>
<dbReference type="InterPro" id="IPR002316">
    <property type="entry name" value="Pro-tRNA-ligase_IIa"/>
</dbReference>
<evidence type="ECO:0000259" key="10">
    <source>
        <dbReference type="PROSITE" id="PS50862"/>
    </source>
</evidence>
<dbReference type="PANTHER" id="PTHR42753">
    <property type="entry name" value="MITOCHONDRIAL RIBOSOME PROTEIN L39/PROLYL-TRNA LIGASE FAMILY MEMBER"/>
    <property type="match status" value="1"/>
</dbReference>
<evidence type="ECO:0000313" key="12">
    <source>
        <dbReference type="Proteomes" id="UP000177130"/>
    </source>
</evidence>
<sequence length="416" mass="47064">MRQSNLFSKTRKNAPSDEVSKNAELLIRAGFINKEMAGVYSYLPLGLRVLNKVNNIIREEMNKIGGVELLLSSLQEKETWQKSGRWSDETVDNWFKSAFKNGGEVGLGFTHEEPLTKMMLYHVHSFRDLPIYVYQIQTKFRNEARAKSGLMRCREFLMKDLYSFSRSDDEHNQFYEKSKQAYLNVFNRVGLGKRTYMTFASGGTFSKYSHEFQTVSSAGEDVIYVDREKNLAVNKEVLSDEVLKDLGLKRGELSEEKAIEVGNIFSLGTKFSDAFGLSYVDDKGAAKPVIMGCYGIGPGRLIGTIVECLSDDKGIVWPREVSPFDVHLILLNPKEDVEVEKASRKLYENLEQKGYEVLFDDRPISAGFKFADSDLIGIPVRLVISPKTVASGVVEKKNRSSLEAEMVPIDKIYSQI</sequence>
<dbReference type="InterPro" id="IPR002314">
    <property type="entry name" value="aa-tRNA-synt_IIb"/>
</dbReference>
<dbReference type="PANTHER" id="PTHR42753:SF2">
    <property type="entry name" value="PROLINE--TRNA LIGASE"/>
    <property type="match status" value="1"/>
</dbReference>
<protein>
    <recommendedName>
        <fullName evidence="2">Proline--tRNA ligase</fullName>
        <ecNumber evidence="1">6.1.1.15</ecNumber>
    </recommendedName>
    <alternativeName>
        <fullName evidence="8">Prolyl-tRNA synthetase</fullName>
    </alternativeName>
</protein>
<keyword evidence="6" id="KW-0648">Protein biosynthesis</keyword>
<dbReference type="InterPro" id="IPR006195">
    <property type="entry name" value="aa-tRNA-synth_II"/>
</dbReference>
<dbReference type="Pfam" id="PF00587">
    <property type="entry name" value="tRNA-synt_2b"/>
    <property type="match status" value="1"/>
</dbReference>
<evidence type="ECO:0000313" key="11">
    <source>
        <dbReference type="EMBL" id="OHA23393.1"/>
    </source>
</evidence>
<accession>A0A1G2MHS2</accession>
<dbReference type="AlphaFoldDB" id="A0A1G2MHS2"/>
<dbReference type="PROSITE" id="PS50862">
    <property type="entry name" value="AA_TRNA_LIGASE_II"/>
    <property type="match status" value="1"/>
</dbReference>
<evidence type="ECO:0000256" key="9">
    <source>
        <dbReference type="ARBA" id="ARBA00047671"/>
    </source>
</evidence>
<evidence type="ECO:0000256" key="3">
    <source>
        <dbReference type="ARBA" id="ARBA00022598"/>
    </source>
</evidence>
<evidence type="ECO:0000256" key="7">
    <source>
        <dbReference type="ARBA" id="ARBA00023146"/>
    </source>
</evidence>
<keyword evidence="4" id="KW-0547">Nucleotide-binding</keyword>
<dbReference type="InterPro" id="IPR036621">
    <property type="entry name" value="Anticodon-bd_dom_sf"/>
</dbReference>
<gene>
    <name evidence="11" type="ORF">A3C72_03625</name>
</gene>
<reference evidence="11 12" key="1">
    <citation type="journal article" date="2016" name="Nat. Commun.">
        <title>Thousands of microbial genomes shed light on interconnected biogeochemical processes in an aquifer system.</title>
        <authorList>
            <person name="Anantharaman K."/>
            <person name="Brown C.T."/>
            <person name="Hug L.A."/>
            <person name="Sharon I."/>
            <person name="Castelle C.J."/>
            <person name="Probst A.J."/>
            <person name="Thomas B.C."/>
            <person name="Singh A."/>
            <person name="Wilkins M.J."/>
            <person name="Karaoz U."/>
            <person name="Brodie E.L."/>
            <person name="Williams K.H."/>
            <person name="Hubbard S.S."/>
            <person name="Banfield J.F."/>
        </authorList>
    </citation>
    <scope>NUCLEOTIDE SEQUENCE [LARGE SCALE GENOMIC DNA]</scope>
</reference>
<dbReference type="InterPro" id="IPR004154">
    <property type="entry name" value="Anticodon-bd"/>
</dbReference>
<evidence type="ECO:0000256" key="6">
    <source>
        <dbReference type="ARBA" id="ARBA00022917"/>
    </source>
</evidence>
<evidence type="ECO:0000256" key="1">
    <source>
        <dbReference type="ARBA" id="ARBA00012831"/>
    </source>
</evidence>
<dbReference type="SUPFAM" id="SSF52954">
    <property type="entry name" value="Class II aaRS ABD-related"/>
    <property type="match status" value="1"/>
</dbReference>
<dbReference type="GO" id="GO:0005524">
    <property type="term" value="F:ATP binding"/>
    <property type="evidence" value="ECO:0007669"/>
    <property type="project" value="UniProtKB-KW"/>
</dbReference>
<dbReference type="Proteomes" id="UP000177130">
    <property type="component" value="Unassembled WGS sequence"/>
</dbReference>
<keyword evidence="3" id="KW-0436">Ligase</keyword>
<dbReference type="InterPro" id="IPR050062">
    <property type="entry name" value="Pro-tRNA_synthetase"/>
</dbReference>
<comment type="catalytic activity">
    <reaction evidence="9">
        <text>tRNA(Pro) + L-proline + ATP = L-prolyl-tRNA(Pro) + AMP + diphosphate</text>
        <dbReference type="Rhea" id="RHEA:14305"/>
        <dbReference type="Rhea" id="RHEA-COMP:9700"/>
        <dbReference type="Rhea" id="RHEA-COMP:9702"/>
        <dbReference type="ChEBI" id="CHEBI:30616"/>
        <dbReference type="ChEBI" id="CHEBI:33019"/>
        <dbReference type="ChEBI" id="CHEBI:60039"/>
        <dbReference type="ChEBI" id="CHEBI:78442"/>
        <dbReference type="ChEBI" id="CHEBI:78532"/>
        <dbReference type="ChEBI" id="CHEBI:456215"/>
        <dbReference type="EC" id="6.1.1.15"/>
    </reaction>
</comment>
<dbReference type="GO" id="GO:0005829">
    <property type="term" value="C:cytosol"/>
    <property type="evidence" value="ECO:0007669"/>
    <property type="project" value="TreeGrafter"/>
</dbReference>